<sequence length="87" mass="10656">ESIGSFDAHILAKYQDCWVMSPNSLYVPEPFVFEARLMEPLHNGRFRHIDCFQWPQLYSERYMWSGCIPWKVAYQAHSTWRWLWWDI</sequence>
<organism evidence="1 2">
    <name type="scientific">Pisolithus microcarpus 441</name>
    <dbReference type="NCBI Taxonomy" id="765257"/>
    <lineage>
        <taxon>Eukaryota</taxon>
        <taxon>Fungi</taxon>
        <taxon>Dikarya</taxon>
        <taxon>Basidiomycota</taxon>
        <taxon>Agaricomycotina</taxon>
        <taxon>Agaricomycetes</taxon>
        <taxon>Agaricomycetidae</taxon>
        <taxon>Boletales</taxon>
        <taxon>Sclerodermatineae</taxon>
        <taxon>Pisolithaceae</taxon>
        <taxon>Pisolithus</taxon>
    </lineage>
</organism>
<evidence type="ECO:0000313" key="2">
    <source>
        <dbReference type="Proteomes" id="UP000054018"/>
    </source>
</evidence>
<dbReference type="AlphaFoldDB" id="A0A0C9YDH5"/>
<protein>
    <submittedName>
        <fullName evidence="1">Uncharacterized protein</fullName>
    </submittedName>
</protein>
<proteinExistence type="predicted"/>
<reference evidence="1 2" key="1">
    <citation type="submission" date="2014-04" db="EMBL/GenBank/DDBJ databases">
        <authorList>
            <consortium name="DOE Joint Genome Institute"/>
            <person name="Kuo A."/>
            <person name="Kohler A."/>
            <person name="Costa M.D."/>
            <person name="Nagy L.G."/>
            <person name="Floudas D."/>
            <person name="Copeland A."/>
            <person name="Barry K.W."/>
            <person name="Cichocki N."/>
            <person name="Veneault-Fourrey C."/>
            <person name="LaButti K."/>
            <person name="Lindquist E.A."/>
            <person name="Lipzen A."/>
            <person name="Lundell T."/>
            <person name="Morin E."/>
            <person name="Murat C."/>
            <person name="Sun H."/>
            <person name="Tunlid A."/>
            <person name="Henrissat B."/>
            <person name="Grigoriev I.V."/>
            <person name="Hibbett D.S."/>
            <person name="Martin F."/>
            <person name="Nordberg H.P."/>
            <person name="Cantor M.N."/>
            <person name="Hua S.X."/>
        </authorList>
    </citation>
    <scope>NUCLEOTIDE SEQUENCE [LARGE SCALE GENOMIC DNA]</scope>
    <source>
        <strain evidence="1 2">441</strain>
    </source>
</reference>
<accession>A0A0C9YDH5</accession>
<reference evidence="2" key="2">
    <citation type="submission" date="2015-01" db="EMBL/GenBank/DDBJ databases">
        <title>Evolutionary Origins and Diversification of the Mycorrhizal Mutualists.</title>
        <authorList>
            <consortium name="DOE Joint Genome Institute"/>
            <consortium name="Mycorrhizal Genomics Consortium"/>
            <person name="Kohler A."/>
            <person name="Kuo A."/>
            <person name="Nagy L.G."/>
            <person name="Floudas D."/>
            <person name="Copeland A."/>
            <person name="Barry K.W."/>
            <person name="Cichocki N."/>
            <person name="Veneault-Fourrey C."/>
            <person name="LaButti K."/>
            <person name="Lindquist E.A."/>
            <person name="Lipzen A."/>
            <person name="Lundell T."/>
            <person name="Morin E."/>
            <person name="Murat C."/>
            <person name="Riley R."/>
            <person name="Ohm R."/>
            <person name="Sun H."/>
            <person name="Tunlid A."/>
            <person name="Henrissat B."/>
            <person name="Grigoriev I.V."/>
            <person name="Hibbett D.S."/>
            <person name="Martin F."/>
        </authorList>
    </citation>
    <scope>NUCLEOTIDE SEQUENCE [LARGE SCALE GENOMIC DNA]</scope>
    <source>
        <strain evidence="2">441</strain>
    </source>
</reference>
<feature type="non-terminal residue" evidence="1">
    <location>
        <position position="1"/>
    </location>
</feature>
<dbReference type="Proteomes" id="UP000054018">
    <property type="component" value="Unassembled WGS sequence"/>
</dbReference>
<feature type="non-terminal residue" evidence="1">
    <location>
        <position position="87"/>
    </location>
</feature>
<gene>
    <name evidence="1" type="ORF">PISMIDRAFT_35043</name>
</gene>
<dbReference type="EMBL" id="KN833734">
    <property type="protein sequence ID" value="KIK22855.1"/>
    <property type="molecule type" value="Genomic_DNA"/>
</dbReference>
<name>A0A0C9YDH5_9AGAM</name>
<keyword evidence="2" id="KW-1185">Reference proteome</keyword>
<dbReference type="HOGENOM" id="CLU_125776_2_0_1"/>
<dbReference type="OrthoDB" id="2603131at2759"/>
<evidence type="ECO:0000313" key="1">
    <source>
        <dbReference type="EMBL" id="KIK22855.1"/>
    </source>
</evidence>